<evidence type="ECO:0000313" key="8">
    <source>
        <dbReference type="Proteomes" id="UP000015500"/>
    </source>
</evidence>
<dbReference type="GO" id="GO:0016747">
    <property type="term" value="F:acyltransferase activity, transferring groups other than amino-acyl groups"/>
    <property type="evidence" value="ECO:0007669"/>
    <property type="project" value="InterPro"/>
</dbReference>
<keyword evidence="8" id="KW-1185">Reference proteome</keyword>
<feature type="active site" description="Acyl-thioester intermediate" evidence="4">
    <location>
        <position position="142"/>
    </location>
</feature>
<keyword evidence="3" id="KW-0012">Acyltransferase</keyword>
<evidence type="ECO:0000256" key="3">
    <source>
        <dbReference type="ARBA" id="ARBA00023315"/>
    </source>
</evidence>
<dbReference type="Gene3D" id="3.40.47.10">
    <property type="match status" value="2"/>
</dbReference>
<name>S6A1P7_GEOG3</name>
<dbReference type="EMBL" id="CP006254">
    <property type="protein sequence ID" value="AGT31881.1"/>
    <property type="molecule type" value="Genomic_DNA"/>
</dbReference>
<dbReference type="HOGENOM" id="CLU_034992_0_1_9"/>
<dbReference type="PANTHER" id="PTHR11877">
    <property type="entry name" value="HYDROXYMETHYLGLUTARYL-COA SYNTHASE"/>
    <property type="match status" value="1"/>
</dbReference>
<evidence type="ECO:0000313" key="7">
    <source>
        <dbReference type="EMBL" id="AGT31881.1"/>
    </source>
</evidence>
<evidence type="ECO:0000256" key="2">
    <source>
        <dbReference type="ARBA" id="ARBA00022679"/>
    </source>
</evidence>
<protein>
    <submittedName>
        <fullName evidence="7">Chalcone synthase</fullName>
    </submittedName>
</protein>
<dbReference type="STRING" id="1921421.M493_08010"/>
<evidence type="ECO:0000259" key="5">
    <source>
        <dbReference type="Pfam" id="PF00195"/>
    </source>
</evidence>
<dbReference type="InterPro" id="IPR001099">
    <property type="entry name" value="Chalcone/stilbene_synt_N"/>
</dbReference>
<dbReference type="GO" id="GO:0030639">
    <property type="term" value="P:polyketide biosynthetic process"/>
    <property type="evidence" value="ECO:0007669"/>
    <property type="project" value="TreeGrafter"/>
</dbReference>
<dbReference type="PROSITE" id="PS00441">
    <property type="entry name" value="CHALCONE_SYNTH"/>
    <property type="match status" value="1"/>
</dbReference>
<feature type="domain" description="Chalcone/stilbene synthase N-terminal" evidence="5">
    <location>
        <begin position="71"/>
        <end position="204"/>
    </location>
</feature>
<dbReference type="CDD" id="cd00831">
    <property type="entry name" value="CHS_like"/>
    <property type="match status" value="1"/>
</dbReference>
<dbReference type="RefSeq" id="WP_020959694.1">
    <property type="nucleotide sequence ID" value="NC_022080.4"/>
</dbReference>
<keyword evidence="2" id="KW-0808">Transferase</keyword>
<dbReference type="PATRIC" id="fig|1345697.3.peg.1524"/>
<dbReference type="InterPro" id="IPR012328">
    <property type="entry name" value="Chalcone/stilbene_synt_C"/>
</dbReference>
<dbReference type="SUPFAM" id="SSF53901">
    <property type="entry name" value="Thiolase-like"/>
    <property type="match status" value="1"/>
</dbReference>
<organism evidence="7 8">
    <name type="scientific">Geobacillus genomosp. 3</name>
    <dbReference type="NCBI Taxonomy" id="1921421"/>
    <lineage>
        <taxon>Bacteria</taxon>
        <taxon>Bacillati</taxon>
        <taxon>Bacillota</taxon>
        <taxon>Bacilli</taxon>
        <taxon>Bacillales</taxon>
        <taxon>Anoxybacillaceae</taxon>
        <taxon>Geobacillus</taxon>
    </lineage>
</organism>
<dbReference type="InterPro" id="IPR016039">
    <property type="entry name" value="Thiolase-like"/>
</dbReference>
<dbReference type="AlphaFoldDB" id="S6A1P7"/>
<dbReference type="PANTHER" id="PTHR11877:SF99">
    <property type="entry name" value="1,3,6,8-TETRAHYDROXYNAPHTHALENE SYNTHASE"/>
    <property type="match status" value="1"/>
</dbReference>
<evidence type="ECO:0000256" key="4">
    <source>
        <dbReference type="PIRSR" id="PIRSR000451-1"/>
    </source>
</evidence>
<sequence>MPVLLSVGTATMPYTAAQDEVKQHVSSLFSGRMARVERLLQAFDNSGIRTRAFVQPLAWYSAPHGFGQKNKVYMDCAVRYSAEAVNDCLRKASPGPVLPEEIDALFCISTTGLSTPSIEARLMNVLPFSPHAIRVPIWGLGCAGGAAGLARAADYCRAFPHAKVLVIAVEFCSLTFQLHDLSKSNVIGTSLFSDGVACVLVAGDEAAPKKGAPFVVAARSVLMPRSEEVMGWDVRDEGLFVIFSKDIPSIVRSWLRPQVEAFLHDNGLTLGDLQYFIAHPGGRKVIEAYEEAFGFGPDQTKAARDVLARYGNMSSATVYFVFDQMTRQPLAPGYGLLVALGPGFSAEMVLLQWREW</sequence>
<gene>
    <name evidence="7" type="ORF">M493_08010</name>
</gene>
<dbReference type="OrthoDB" id="9786288at2"/>
<evidence type="ECO:0000259" key="6">
    <source>
        <dbReference type="Pfam" id="PF02797"/>
    </source>
</evidence>
<evidence type="ECO:0000256" key="1">
    <source>
        <dbReference type="ARBA" id="ARBA00005531"/>
    </source>
</evidence>
<dbReference type="PIRSF" id="PIRSF000451">
    <property type="entry name" value="PKS_III"/>
    <property type="match status" value="1"/>
</dbReference>
<comment type="similarity">
    <text evidence="1">Belongs to the thiolase-like superfamily. Chalcone/stilbene synthases family.</text>
</comment>
<proteinExistence type="inferred from homology"/>
<reference evidence="7 8" key="1">
    <citation type="journal article" date="2014" name="Genome Announc.">
        <title>Complete Genome Sequence of the Thermophilic Polychlorinated Biphenyl Degrader Geobacillus sp. Strain JF8 (NBRC 109937).</title>
        <authorList>
            <person name="Shintani M."/>
            <person name="Ohtsubo Y."/>
            <person name="Fukuda K."/>
            <person name="Hosoyama A."/>
            <person name="Ohji S."/>
            <person name="Yamazoe A."/>
            <person name="Fujita N."/>
            <person name="Nagata Y."/>
            <person name="Tsuda M."/>
            <person name="Hatta T."/>
            <person name="Kimbara K."/>
        </authorList>
    </citation>
    <scope>NUCLEOTIDE SEQUENCE [LARGE SCALE GENOMIC DNA]</scope>
    <source>
        <strain evidence="7 8">JF8</strain>
    </source>
</reference>
<dbReference type="InterPro" id="IPR011141">
    <property type="entry name" value="Polyketide_synthase_type-III"/>
</dbReference>
<accession>S6A1P7</accession>
<dbReference type="Pfam" id="PF00195">
    <property type="entry name" value="Chal_sti_synt_N"/>
    <property type="match status" value="1"/>
</dbReference>
<dbReference type="KEGG" id="gjf:M493_08010"/>
<feature type="domain" description="Chalcone/stilbene synthase C-terminal" evidence="6">
    <location>
        <begin position="216"/>
        <end position="352"/>
    </location>
</feature>
<dbReference type="InterPro" id="IPR018088">
    <property type="entry name" value="Chalcone/stilbene_synthase_AS"/>
</dbReference>
<dbReference type="Proteomes" id="UP000015500">
    <property type="component" value="Chromosome"/>
</dbReference>
<dbReference type="Pfam" id="PF02797">
    <property type="entry name" value="Chal_sti_synt_C"/>
    <property type="match status" value="1"/>
</dbReference>